<dbReference type="InterPro" id="IPR020472">
    <property type="entry name" value="WD40_PAC1"/>
</dbReference>
<dbReference type="Pfam" id="PF00400">
    <property type="entry name" value="WD40"/>
    <property type="match status" value="5"/>
</dbReference>
<dbReference type="GO" id="GO:0034274">
    <property type="term" value="C:Atg12-Atg5-Atg16 complex"/>
    <property type="evidence" value="ECO:0007669"/>
    <property type="project" value="TreeGrafter"/>
</dbReference>
<evidence type="ECO:0000256" key="3">
    <source>
        <dbReference type="ARBA" id="ARBA00022737"/>
    </source>
</evidence>
<accession>A0A5N5SVC1</accession>
<evidence type="ECO:0000256" key="4">
    <source>
        <dbReference type="PROSITE-ProRule" id="PRU00221"/>
    </source>
</evidence>
<dbReference type="Proteomes" id="UP000326759">
    <property type="component" value="Unassembled WGS sequence"/>
</dbReference>
<dbReference type="Pfam" id="PF08614">
    <property type="entry name" value="ATG16"/>
    <property type="match status" value="1"/>
</dbReference>
<dbReference type="InterPro" id="IPR036322">
    <property type="entry name" value="WD40_repeat_dom_sf"/>
</dbReference>
<evidence type="ECO:0000256" key="5">
    <source>
        <dbReference type="SAM" id="Coils"/>
    </source>
</evidence>
<keyword evidence="5" id="KW-0175">Coiled coil</keyword>
<dbReference type="GO" id="GO:0000045">
    <property type="term" value="P:autophagosome assembly"/>
    <property type="evidence" value="ECO:0007669"/>
    <property type="project" value="InterPro"/>
</dbReference>
<dbReference type="GO" id="GO:0000421">
    <property type="term" value="C:autophagosome membrane"/>
    <property type="evidence" value="ECO:0007669"/>
    <property type="project" value="TreeGrafter"/>
</dbReference>
<dbReference type="PROSITE" id="PS00678">
    <property type="entry name" value="WD_REPEATS_1"/>
    <property type="match status" value="2"/>
</dbReference>
<dbReference type="Gene3D" id="1.20.5.170">
    <property type="match status" value="1"/>
</dbReference>
<name>A0A5N5SVC1_9CRUS</name>
<dbReference type="AlphaFoldDB" id="A0A5N5SVC1"/>
<dbReference type="PROSITE" id="PS50082">
    <property type="entry name" value="WD_REPEATS_2"/>
    <property type="match status" value="6"/>
</dbReference>
<protein>
    <submittedName>
        <fullName evidence="7">Autophagy-related protein 16</fullName>
    </submittedName>
</protein>
<dbReference type="CDD" id="cd22887">
    <property type="entry name" value="Atg16_CCD"/>
    <property type="match status" value="1"/>
</dbReference>
<evidence type="ECO:0000256" key="2">
    <source>
        <dbReference type="ARBA" id="ARBA00022574"/>
    </source>
</evidence>
<feature type="repeat" description="WD" evidence="4">
    <location>
        <begin position="494"/>
        <end position="523"/>
    </location>
</feature>
<feature type="coiled-coil region" evidence="5">
    <location>
        <begin position="89"/>
        <end position="229"/>
    </location>
</feature>
<keyword evidence="8" id="KW-1185">Reference proteome</keyword>
<dbReference type="InterPro" id="IPR015943">
    <property type="entry name" value="WD40/YVTN_repeat-like_dom_sf"/>
</dbReference>
<reference evidence="7 8" key="1">
    <citation type="journal article" date="2019" name="PLoS Biol.">
        <title>Sex chromosomes control vertical transmission of feminizing Wolbachia symbionts in an isopod.</title>
        <authorList>
            <person name="Becking T."/>
            <person name="Chebbi M.A."/>
            <person name="Giraud I."/>
            <person name="Moumen B."/>
            <person name="Laverre T."/>
            <person name="Caubet Y."/>
            <person name="Peccoud J."/>
            <person name="Gilbert C."/>
            <person name="Cordaux R."/>
        </authorList>
    </citation>
    <scope>NUCLEOTIDE SEQUENCE [LARGE SCALE GENOMIC DNA]</scope>
    <source>
        <strain evidence="7">ANa2</strain>
        <tissue evidence="7">Whole body excluding digestive tract and cuticle</tissue>
    </source>
</reference>
<proteinExistence type="inferred from homology"/>
<dbReference type="PANTHER" id="PTHR19878:SF8">
    <property type="entry name" value="AUTOPHAGY-RELATED 16, ISOFORM F"/>
    <property type="match status" value="1"/>
</dbReference>
<comment type="similarity">
    <text evidence="1">Belongs to the WD repeat ATG16 family.</text>
</comment>
<feature type="repeat" description="WD" evidence="4">
    <location>
        <begin position="524"/>
        <end position="555"/>
    </location>
</feature>
<dbReference type="InterPro" id="IPR013923">
    <property type="entry name" value="Autophagy-rel_prot_16_dom"/>
</dbReference>
<sequence length="558" mass="63451">MYGGNSWRQQIYTSLRTRNKVECENIRDLISSYNRLFDYGESLRLETKQLNVQNEKLKEELILSHNNRSSPGVPSSSTLLNGSTCSVNIQHYEQKIYKLQEEVTELHRRRSENSQQLVELNQCLQERDRVLVSLRNKLAEKETELLLLKENVTALEAKIQETEEHNQLLRDEYQALNLTCNSYEEKNKKLIEENQELIQRWMVLKEKDAERMNEENEAAVKKRQEIVEKNLKEACLESKLVIEEDKFATLSPICFSSCLPSKPFLSFDAHEEEVNALVFSDQGRLLASGGSDRRIKLWDINHGTADQKAILSGSNLAVTAIDFDSDESIILGASNDFACRVWTLCDLRLRHTLTGHSGKVMACKFLAEPSRVVTGSHDRTLKIWDLRSRACMKTLFPGSSCNDIVVSDSQCSSVISGHFDKTVKFWDLRTEDKTYQLPLQGRVTSLSLSWNGCYLLCSVRDDSLRIIDLRQNKIIQTLTQEGFHIGSDQSRAVFSPDGAYAASGCGSGSLIIWNVDTGQVEKTLREHTTCVLAVAWHPKGKIITTCDRSKKIIVWGDF</sequence>
<dbReference type="EMBL" id="SEYY01019722">
    <property type="protein sequence ID" value="KAB7497957.1"/>
    <property type="molecule type" value="Genomic_DNA"/>
</dbReference>
<feature type="repeat" description="WD" evidence="4">
    <location>
        <begin position="267"/>
        <end position="308"/>
    </location>
</feature>
<dbReference type="OrthoDB" id="6342883at2759"/>
<feature type="domain" description="Autophagy-related protein 16" evidence="6">
    <location>
        <begin position="10"/>
        <end position="213"/>
    </location>
</feature>
<dbReference type="Gene3D" id="2.130.10.10">
    <property type="entry name" value="YVTN repeat-like/Quinoprotein amine dehydrogenase"/>
    <property type="match status" value="2"/>
</dbReference>
<keyword evidence="2 4" id="KW-0853">WD repeat</keyword>
<dbReference type="InterPro" id="IPR019775">
    <property type="entry name" value="WD40_repeat_CS"/>
</dbReference>
<evidence type="ECO:0000313" key="8">
    <source>
        <dbReference type="Proteomes" id="UP000326759"/>
    </source>
</evidence>
<dbReference type="SMART" id="SM00320">
    <property type="entry name" value="WD40"/>
    <property type="match status" value="7"/>
</dbReference>
<feature type="repeat" description="WD" evidence="4">
    <location>
        <begin position="414"/>
        <end position="436"/>
    </location>
</feature>
<evidence type="ECO:0000259" key="6">
    <source>
        <dbReference type="Pfam" id="PF08614"/>
    </source>
</evidence>
<keyword evidence="3" id="KW-0677">Repeat</keyword>
<dbReference type="PANTHER" id="PTHR19878">
    <property type="entry name" value="AUTOPHAGY PROTEIN 16-LIKE"/>
    <property type="match status" value="1"/>
</dbReference>
<dbReference type="PROSITE" id="PS50294">
    <property type="entry name" value="WD_REPEATS_REGION"/>
    <property type="match status" value="3"/>
</dbReference>
<feature type="repeat" description="WD" evidence="4">
    <location>
        <begin position="353"/>
        <end position="394"/>
    </location>
</feature>
<dbReference type="InterPro" id="IPR045160">
    <property type="entry name" value="ATG16"/>
</dbReference>
<evidence type="ECO:0000256" key="1">
    <source>
        <dbReference type="ARBA" id="ARBA00009271"/>
    </source>
</evidence>
<feature type="repeat" description="WD" evidence="4">
    <location>
        <begin position="311"/>
        <end position="344"/>
    </location>
</feature>
<dbReference type="SUPFAM" id="SSF50978">
    <property type="entry name" value="WD40 repeat-like"/>
    <property type="match status" value="1"/>
</dbReference>
<dbReference type="GO" id="GO:0043495">
    <property type="term" value="F:protein-membrane adaptor activity"/>
    <property type="evidence" value="ECO:0007669"/>
    <property type="project" value="TreeGrafter"/>
</dbReference>
<dbReference type="CDD" id="cd00200">
    <property type="entry name" value="WD40"/>
    <property type="match status" value="1"/>
</dbReference>
<dbReference type="GO" id="GO:0034045">
    <property type="term" value="C:phagophore assembly site membrane"/>
    <property type="evidence" value="ECO:0007669"/>
    <property type="project" value="TreeGrafter"/>
</dbReference>
<evidence type="ECO:0000313" key="7">
    <source>
        <dbReference type="EMBL" id="KAB7497957.1"/>
    </source>
</evidence>
<gene>
    <name evidence="7" type="primary">atg16</name>
    <name evidence="7" type="ORF">Anas_07148</name>
</gene>
<dbReference type="InterPro" id="IPR001680">
    <property type="entry name" value="WD40_rpt"/>
</dbReference>
<organism evidence="7 8">
    <name type="scientific">Armadillidium nasatum</name>
    <dbReference type="NCBI Taxonomy" id="96803"/>
    <lineage>
        <taxon>Eukaryota</taxon>
        <taxon>Metazoa</taxon>
        <taxon>Ecdysozoa</taxon>
        <taxon>Arthropoda</taxon>
        <taxon>Crustacea</taxon>
        <taxon>Multicrustacea</taxon>
        <taxon>Malacostraca</taxon>
        <taxon>Eumalacostraca</taxon>
        <taxon>Peracarida</taxon>
        <taxon>Isopoda</taxon>
        <taxon>Oniscidea</taxon>
        <taxon>Crinocheta</taxon>
        <taxon>Armadillidiidae</taxon>
        <taxon>Armadillidium</taxon>
    </lineage>
</organism>
<comment type="caution">
    <text evidence="7">The sequence shown here is derived from an EMBL/GenBank/DDBJ whole genome shotgun (WGS) entry which is preliminary data.</text>
</comment>
<dbReference type="PRINTS" id="PR00320">
    <property type="entry name" value="GPROTEINBRPT"/>
</dbReference>